<evidence type="ECO:0000256" key="5">
    <source>
        <dbReference type="ARBA" id="ARBA00023002"/>
    </source>
</evidence>
<evidence type="ECO:0000256" key="2">
    <source>
        <dbReference type="ARBA" id="ARBA00005272"/>
    </source>
</evidence>
<accession>A0ABP7DCS8</accession>
<evidence type="ECO:0000256" key="3">
    <source>
        <dbReference type="ARBA" id="ARBA00022630"/>
    </source>
</evidence>
<dbReference type="InterPro" id="IPR054585">
    <property type="entry name" value="NDH2-like_C"/>
</dbReference>
<protein>
    <submittedName>
        <fullName evidence="8">NAD(P)/FAD-dependent oxidoreductase</fullName>
    </submittedName>
</protein>
<keyword evidence="3" id="KW-0285">Flavoprotein</keyword>
<dbReference type="PANTHER" id="PTHR42913">
    <property type="entry name" value="APOPTOSIS-INDUCING FACTOR 1"/>
    <property type="match status" value="1"/>
</dbReference>
<evidence type="ECO:0000313" key="9">
    <source>
        <dbReference type="Proteomes" id="UP001501468"/>
    </source>
</evidence>
<proteinExistence type="inferred from homology"/>
<gene>
    <name evidence="8" type="ORF">GCM10022399_18750</name>
</gene>
<dbReference type="Pfam" id="PF07992">
    <property type="entry name" value="Pyr_redox_2"/>
    <property type="match status" value="1"/>
</dbReference>
<feature type="domain" description="External alternative NADH-ubiquinone oxidoreductase-like C-terminal" evidence="7">
    <location>
        <begin position="347"/>
        <end position="402"/>
    </location>
</feature>
<reference evidence="9" key="1">
    <citation type="journal article" date="2019" name="Int. J. Syst. Evol. Microbiol.">
        <title>The Global Catalogue of Microorganisms (GCM) 10K type strain sequencing project: providing services to taxonomists for standard genome sequencing and annotation.</title>
        <authorList>
            <consortium name="The Broad Institute Genomics Platform"/>
            <consortium name="The Broad Institute Genome Sequencing Center for Infectious Disease"/>
            <person name="Wu L."/>
            <person name="Ma J."/>
        </authorList>
    </citation>
    <scope>NUCLEOTIDE SEQUENCE [LARGE SCALE GENOMIC DNA]</scope>
    <source>
        <strain evidence="9">JCM 17125</strain>
    </source>
</reference>
<dbReference type="EMBL" id="BAABDC010000002">
    <property type="protein sequence ID" value="GAA3702555.1"/>
    <property type="molecule type" value="Genomic_DNA"/>
</dbReference>
<evidence type="ECO:0000259" key="7">
    <source>
        <dbReference type="Pfam" id="PF22366"/>
    </source>
</evidence>
<evidence type="ECO:0000256" key="4">
    <source>
        <dbReference type="ARBA" id="ARBA00022827"/>
    </source>
</evidence>
<evidence type="ECO:0000256" key="1">
    <source>
        <dbReference type="ARBA" id="ARBA00001974"/>
    </source>
</evidence>
<feature type="domain" description="FAD/NAD(P)-binding" evidence="6">
    <location>
        <begin position="2"/>
        <end position="322"/>
    </location>
</feature>
<dbReference type="SUPFAM" id="SSF51905">
    <property type="entry name" value="FAD/NAD(P)-binding domain"/>
    <property type="match status" value="1"/>
</dbReference>
<organism evidence="8 9">
    <name type="scientific">Terrabacter ginsenosidimutans</name>
    <dbReference type="NCBI Taxonomy" id="490575"/>
    <lineage>
        <taxon>Bacteria</taxon>
        <taxon>Bacillati</taxon>
        <taxon>Actinomycetota</taxon>
        <taxon>Actinomycetes</taxon>
        <taxon>Micrococcales</taxon>
        <taxon>Intrasporangiaceae</taxon>
        <taxon>Terrabacter</taxon>
    </lineage>
</organism>
<comment type="caution">
    <text evidence="8">The sequence shown here is derived from an EMBL/GenBank/DDBJ whole genome shotgun (WGS) entry which is preliminary data.</text>
</comment>
<evidence type="ECO:0000313" key="8">
    <source>
        <dbReference type="EMBL" id="GAA3702555.1"/>
    </source>
</evidence>
<comment type="cofactor">
    <cofactor evidence="1">
        <name>FAD</name>
        <dbReference type="ChEBI" id="CHEBI:57692"/>
    </cofactor>
</comment>
<dbReference type="InterPro" id="IPR051169">
    <property type="entry name" value="NADH-Q_oxidoreductase"/>
</dbReference>
<dbReference type="Pfam" id="PF22366">
    <property type="entry name" value="NDH2_C"/>
    <property type="match status" value="1"/>
</dbReference>
<comment type="similarity">
    <text evidence="2">Belongs to the NADH dehydrogenase family.</text>
</comment>
<dbReference type="PRINTS" id="PR00368">
    <property type="entry name" value="FADPNR"/>
</dbReference>
<name>A0ABP7DCS8_9MICO</name>
<keyword evidence="5" id="KW-0560">Oxidoreductase</keyword>
<evidence type="ECO:0000259" key="6">
    <source>
        <dbReference type="Pfam" id="PF07992"/>
    </source>
</evidence>
<dbReference type="Proteomes" id="UP001501468">
    <property type="component" value="Unassembled WGS sequence"/>
</dbReference>
<dbReference type="InterPro" id="IPR036188">
    <property type="entry name" value="FAD/NAD-bd_sf"/>
</dbReference>
<dbReference type="InterPro" id="IPR023753">
    <property type="entry name" value="FAD/NAD-binding_dom"/>
</dbReference>
<sequence>MVVIGSGFGGLTATRAMDHDGVSVTLIDRTPHHLFQPLLYQVATGILSEGEITPPTREVLRRQQNARVILGEVTDVDLDARLVTSRSGEQTTVTPWDSLVMAAGSTHSYFGSPQFAEYAPGMKSIDDALAIRGAIYGAFETAELLEDPAERMPWLTFVVVGAGPTGVEMAGQLIELSRRSLHLNFRSFDPASARVVLIEAGPKVLSTFGPTLSRRTLGDLERLGVEVRLNTPVVDVDELGVTVRSATGTERIEARTKVWAAGVRASPLGGLLAEATGTPRNRAGQLDVLADCTLRGHPEVFVIGDMMHLPVPAVAQVAIQSGRFAARQIIAKVEGRPTEPAFRYRDKGNLATISRFRAVASIGPLRLSGTLAWLLWLSVHLLYLVCFKNRLLVLFHWGISFLGRGRQERTAPAATRATTPAQPALLRKAAS</sequence>
<keyword evidence="4" id="KW-0274">FAD</keyword>
<dbReference type="Gene3D" id="3.50.50.100">
    <property type="match status" value="1"/>
</dbReference>
<keyword evidence="9" id="KW-1185">Reference proteome</keyword>
<dbReference type="PANTHER" id="PTHR42913:SF3">
    <property type="entry name" value="64 KDA MITOCHONDRIAL NADH DEHYDROGENASE (EUROFUNG)"/>
    <property type="match status" value="1"/>
</dbReference>